<organism evidence="1 2">
    <name type="scientific">Candidozyma auris</name>
    <name type="common">Yeast</name>
    <name type="synonym">Candida auris</name>
    <dbReference type="NCBI Taxonomy" id="498019"/>
    <lineage>
        <taxon>Eukaryota</taxon>
        <taxon>Fungi</taxon>
        <taxon>Dikarya</taxon>
        <taxon>Ascomycota</taxon>
        <taxon>Saccharomycotina</taxon>
        <taxon>Pichiomycetes</taxon>
        <taxon>Metschnikowiaceae</taxon>
        <taxon>Candidozyma</taxon>
    </lineage>
</organism>
<evidence type="ECO:0000313" key="2">
    <source>
        <dbReference type="Proteomes" id="UP000037122"/>
    </source>
</evidence>
<accession>A0A0L0P6P0</accession>
<dbReference type="Proteomes" id="UP000037122">
    <property type="component" value="Unassembled WGS sequence"/>
</dbReference>
<reference evidence="2" key="1">
    <citation type="journal article" date="2015" name="BMC Genomics">
        <title>Draft genome of a commonly misdiagnosed multidrug resistant pathogen Candida auris.</title>
        <authorList>
            <person name="Chatterjee S."/>
            <person name="Alampalli S.V."/>
            <person name="Nageshan R.K."/>
            <person name="Chettiar S.T."/>
            <person name="Joshi S."/>
            <person name="Tatu U.S."/>
        </authorList>
    </citation>
    <scope>NUCLEOTIDE SEQUENCE [LARGE SCALE GENOMIC DNA]</scope>
    <source>
        <strain evidence="2">6684</strain>
    </source>
</reference>
<evidence type="ECO:0000313" key="1">
    <source>
        <dbReference type="EMBL" id="KNE01706.1"/>
    </source>
</evidence>
<protein>
    <submittedName>
        <fullName evidence="1">Uncharacterized protein</fullName>
    </submittedName>
</protein>
<dbReference type="EMBL" id="LGST01000008">
    <property type="protein sequence ID" value="KNE01706.1"/>
    <property type="molecule type" value="Genomic_DNA"/>
</dbReference>
<dbReference type="AlphaFoldDB" id="A0A0L0P6P0"/>
<dbReference type="VEuPathDB" id="FungiDB:QG37_01042"/>
<sequence>MVDALPGDTRYGIMSTDIPIRDKQRGLSCAAQLGLGDDVQTIMWIFLTFNVEM</sequence>
<proteinExistence type="predicted"/>
<gene>
    <name evidence="1" type="ORF">QG37_01042</name>
</gene>
<comment type="caution">
    <text evidence="1">The sequence shown here is derived from an EMBL/GenBank/DDBJ whole genome shotgun (WGS) entry which is preliminary data.</text>
</comment>
<name>A0A0L0P6P0_CANAR</name>